<gene>
    <name evidence="15" type="ORF">P5G50_06895</name>
</gene>
<dbReference type="SUPFAM" id="SSF52343">
    <property type="entry name" value="Ferredoxin reductase-like, C-terminal NADP-linked domain"/>
    <property type="match status" value="1"/>
</dbReference>
<evidence type="ECO:0000256" key="11">
    <source>
        <dbReference type="ARBA" id="ARBA00023014"/>
    </source>
</evidence>
<comment type="cofactor">
    <cofactor evidence="1">
        <name>FAD</name>
        <dbReference type="ChEBI" id="CHEBI:57692"/>
    </cofactor>
</comment>
<keyword evidence="10" id="KW-0408">Iron</keyword>
<feature type="transmembrane region" description="Helical" evidence="13">
    <location>
        <begin position="63"/>
        <end position="80"/>
    </location>
</feature>
<evidence type="ECO:0000256" key="6">
    <source>
        <dbReference type="ARBA" id="ARBA00022723"/>
    </source>
</evidence>
<dbReference type="EMBL" id="JAROCF010000001">
    <property type="protein sequence ID" value="MDN4614178.1"/>
    <property type="molecule type" value="Genomic_DNA"/>
</dbReference>
<dbReference type="RefSeq" id="WP_301212621.1">
    <property type="nucleotide sequence ID" value="NZ_JAROCF010000001.1"/>
</dbReference>
<proteinExistence type="predicted"/>
<keyword evidence="5" id="KW-0001">2Fe-2S</keyword>
<dbReference type="InterPro" id="IPR013130">
    <property type="entry name" value="Fe3_Rdtase_TM_dom"/>
</dbReference>
<dbReference type="InterPro" id="IPR050415">
    <property type="entry name" value="MRET"/>
</dbReference>
<evidence type="ECO:0000256" key="5">
    <source>
        <dbReference type="ARBA" id="ARBA00022714"/>
    </source>
</evidence>
<keyword evidence="11" id="KW-0411">Iron-sulfur</keyword>
<protein>
    <submittedName>
        <fullName evidence="15">Ferric reductase-like transmembrane domain-containing protein</fullName>
    </submittedName>
</protein>
<dbReference type="Gene3D" id="2.40.30.10">
    <property type="entry name" value="Translation factors"/>
    <property type="match status" value="1"/>
</dbReference>
<name>A0ABT8K9Q8_9MICO</name>
<reference evidence="15" key="1">
    <citation type="submission" date="2023-06" db="EMBL/GenBank/DDBJ databases">
        <title>MT1 and MT2 Draft Genomes of Novel Species.</title>
        <authorList>
            <person name="Venkateswaran K."/>
        </authorList>
    </citation>
    <scope>NUCLEOTIDE SEQUENCE</scope>
    <source>
        <strain evidence="15">F6_8S_P_1B</strain>
    </source>
</reference>
<evidence type="ECO:0000259" key="14">
    <source>
        <dbReference type="PROSITE" id="PS51384"/>
    </source>
</evidence>
<evidence type="ECO:0000256" key="10">
    <source>
        <dbReference type="ARBA" id="ARBA00023004"/>
    </source>
</evidence>
<feature type="transmembrane region" description="Helical" evidence="13">
    <location>
        <begin position="172"/>
        <end position="199"/>
    </location>
</feature>
<feature type="transmembrane region" description="Helical" evidence="13">
    <location>
        <begin position="100"/>
        <end position="122"/>
    </location>
</feature>
<keyword evidence="12 13" id="KW-0472">Membrane</keyword>
<evidence type="ECO:0000313" key="15">
    <source>
        <dbReference type="EMBL" id="MDN4614178.1"/>
    </source>
</evidence>
<keyword evidence="3" id="KW-0285">Flavoprotein</keyword>
<evidence type="ECO:0000256" key="12">
    <source>
        <dbReference type="ARBA" id="ARBA00023136"/>
    </source>
</evidence>
<feature type="domain" description="FAD-binding FR-type" evidence="14">
    <location>
        <begin position="230"/>
        <end position="330"/>
    </location>
</feature>
<dbReference type="Gene3D" id="3.40.50.80">
    <property type="entry name" value="Nucleotide-binding domain of ferredoxin-NADP reductase (FNR) module"/>
    <property type="match status" value="1"/>
</dbReference>
<evidence type="ECO:0000313" key="16">
    <source>
        <dbReference type="Proteomes" id="UP001174208"/>
    </source>
</evidence>
<evidence type="ECO:0000256" key="2">
    <source>
        <dbReference type="ARBA" id="ARBA00004141"/>
    </source>
</evidence>
<dbReference type="Proteomes" id="UP001174208">
    <property type="component" value="Unassembled WGS sequence"/>
</dbReference>
<feature type="transmembrane region" description="Helical" evidence="13">
    <location>
        <begin position="205"/>
        <end position="225"/>
    </location>
</feature>
<evidence type="ECO:0000256" key="9">
    <source>
        <dbReference type="ARBA" id="ARBA00023002"/>
    </source>
</evidence>
<dbReference type="PROSITE" id="PS51384">
    <property type="entry name" value="FAD_FR"/>
    <property type="match status" value="1"/>
</dbReference>
<dbReference type="SUPFAM" id="SSF63380">
    <property type="entry name" value="Riboflavin synthase domain-like"/>
    <property type="match status" value="1"/>
</dbReference>
<dbReference type="PANTHER" id="PTHR47354:SF8">
    <property type="entry name" value="1,2-PHENYLACETYL-COA EPOXIDASE, SUBUNIT E"/>
    <property type="match status" value="1"/>
</dbReference>
<feature type="transmembrane region" description="Helical" evidence="13">
    <location>
        <begin position="142"/>
        <end position="160"/>
    </location>
</feature>
<keyword evidence="8 13" id="KW-1133">Transmembrane helix</keyword>
<dbReference type="InterPro" id="IPR039261">
    <property type="entry name" value="FNR_nucleotide-bd"/>
</dbReference>
<dbReference type="PANTHER" id="PTHR47354">
    <property type="entry name" value="NADH OXIDOREDUCTASE HCR"/>
    <property type="match status" value="1"/>
</dbReference>
<evidence type="ECO:0000256" key="7">
    <source>
        <dbReference type="ARBA" id="ARBA00022827"/>
    </source>
</evidence>
<keyword evidence="9" id="KW-0560">Oxidoreductase</keyword>
<feature type="transmembrane region" description="Helical" evidence="13">
    <location>
        <begin position="21"/>
        <end position="43"/>
    </location>
</feature>
<keyword evidence="4 13" id="KW-0812">Transmembrane</keyword>
<evidence type="ECO:0000256" key="8">
    <source>
        <dbReference type="ARBA" id="ARBA00022989"/>
    </source>
</evidence>
<evidence type="ECO:0000256" key="13">
    <source>
        <dbReference type="SAM" id="Phobius"/>
    </source>
</evidence>
<accession>A0ABT8K9Q8</accession>
<dbReference type="PRINTS" id="PR00410">
    <property type="entry name" value="PHEHYDRXLASE"/>
</dbReference>
<keyword evidence="7" id="KW-0274">FAD</keyword>
<comment type="caution">
    <text evidence="15">The sequence shown here is derived from an EMBL/GenBank/DDBJ whole genome shotgun (WGS) entry which is preliminary data.</text>
</comment>
<evidence type="ECO:0000256" key="3">
    <source>
        <dbReference type="ARBA" id="ARBA00022630"/>
    </source>
</evidence>
<keyword evidence="6" id="KW-0479">Metal-binding</keyword>
<evidence type="ECO:0000256" key="1">
    <source>
        <dbReference type="ARBA" id="ARBA00001974"/>
    </source>
</evidence>
<organism evidence="15 16">
    <name type="scientific">Leifsonia williamsii</name>
    <dbReference type="NCBI Taxonomy" id="3035919"/>
    <lineage>
        <taxon>Bacteria</taxon>
        <taxon>Bacillati</taxon>
        <taxon>Actinomycetota</taxon>
        <taxon>Actinomycetes</taxon>
        <taxon>Micrococcales</taxon>
        <taxon>Microbacteriaceae</taxon>
        <taxon>Leifsonia</taxon>
    </lineage>
</organism>
<sequence>MTTLAEPARPLPRTTRARPRLDAVGLRVLIAAGYVLAVVMWSLELPDGPVPPPSELARAVGELTGISAGYLTCPQLLLVARVPWFERAVGLDRLVAWHRWLGTAVLTFVGIHVTCKVVGTMFLDGSVPWDAFVTVLTSFPDMVTALIGTLLFLAIGVSAVRRLRRLLSYEAWWLLHLTSYLAVYLTFLHELSAGTHFIANDWNRAAWIALYVATAAALVIWRFVVPTLRAWRHRLRVVAVVPEGDGIVSIWFSGPRAHRLGVEAGNFLLVRFLARGHLLTAHPYSVSRMPDDGLLRITVGASGDHSSRVKELTKGTYAVVEGPYGRFTADRVSRPRVVLIAGGAGIGPLRVIAEELVRRGLEPVLLYRAQSSGRLALLGELRRLPGLTVLPLVGRRSDLGWDPLSPAMLASVLPRPHEWEAFLCGPEGMMRAVEGSLLALGMPRRFIHRETLSMS</sequence>
<dbReference type="InterPro" id="IPR017927">
    <property type="entry name" value="FAD-bd_FR_type"/>
</dbReference>
<dbReference type="Pfam" id="PF01794">
    <property type="entry name" value="Ferric_reduct"/>
    <property type="match status" value="1"/>
</dbReference>
<comment type="subcellular location">
    <subcellularLocation>
        <location evidence="2">Membrane</location>
        <topology evidence="2">Multi-pass membrane protein</topology>
    </subcellularLocation>
</comment>
<keyword evidence="16" id="KW-1185">Reference proteome</keyword>
<evidence type="ECO:0000256" key="4">
    <source>
        <dbReference type="ARBA" id="ARBA00022692"/>
    </source>
</evidence>
<dbReference type="InterPro" id="IPR017938">
    <property type="entry name" value="Riboflavin_synthase-like_b-brl"/>
</dbReference>